<evidence type="ECO:0000256" key="6">
    <source>
        <dbReference type="PROSITE-ProRule" id="PRU01240"/>
    </source>
</evidence>
<dbReference type="InterPro" id="IPR037045">
    <property type="entry name" value="S8pro/Inhibitor_I9_sf"/>
</dbReference>
<dbReference type="InterPro" id="IPR015500">
    <property type="entry name" value="Peptidase_S8_subtilisin-rel"/>
</dbReference>
<accession>A0ABR3VDN5</accession>
<evidence type="ECO:0000313" key="11">
    <source>
        <dbReference type="EMBL" id="KAL1839978.1"/>
    </source>
</evidence>
<feature type="domain" description="Peptidase S8/S53" evidence="9">
    <location>
        <begin position="137"/>
        <end position="367"/>
    </location>
</feature>
<dbReference type="Proteomes" id="UP001583172">
    <property type="component" value="Unassembled WGS sequence"/>
</dbReference>
<dbReference type="InterPro" id="IPR023828">
    <property type="entry name" value="Peptidase_S8_Ser-AS"/>
</dbReference>
<evidence type="ECO:0000256" key="7">
    <source>
        <dbReference type="RuleBase" id="RU003355"/>
    </source>
</evidence>
<comment type="caution">
    <text evidence="11">The sequence shown here is derived from an EMBL/GenBank/DDBJ whole genome shotgun (WGS) entry which is preliminary data.</text>
</comment>
<proteinExistence type="inferred from homology"/>
<name>A0ABR3VDN5_HUMIN</name>
<dbReference type="EMBL" id="JAZGSY010000132">
    <property type="protein sequence ID" value="KAL1839978.1"/>
    <property type="molecule type" value="Genomic_DNA"/>
</dbReference>
<reference evidence="11 12" key="1">
    <citation type="journal article" date="2024" name="Commun. Biol.">
        <title>Comparative genomic analysis of thermophilic fungi reveals convergent evolutionary adaptations and gene losses.</title>
        <authorList>
            <person name="Steindorff A.S."/>
            <person name="Aguilar-Pontes M.V."/>
            <person name="Robinson A.J."/>
            <person name="Andreopoulos B."/>
            <person name="LaButti K."/>
            <person name="Kuo A."/>
            <person name="Mondo S."/>
            <person name="Riley R."/>
            <person name="Otillar R."/>
            <person name="Haridas S."/>
            <person name="Lipzen A."/>
            <person name="Grimwood J."/>
            <person name="Schmutz J."/>
            <person name="Clum A."/>
            <person name="Reid I.D."/>
            <person name="Moisan M.C."/>
            <person name="Butler G."/>
            <person name="Nguyen T.T.M."/>
            <person name="Dewar K."/>
            <person name="Conant G."/>
            <person name="Drula E."/>
            <person name="Henrissat B."/>
            <person name="Hansel C."/>
            <person name="Singer S."/>
            <person name="Hutchinson M.I."/>
            <person name="de Vries R.P."/>
            <person name="Natvig D.O."/>
            <person name="Powell A.J."/>
            <person name="Tsang A."/>
            <person name="Grigoriev I.V."/>
        </authorList>
    </citation>
    <scope>NUCLEOTIDE SEQUENCE [LARGE SCALE GENOMIC DNA]</scope>
    <source>
        <strain evidence="11 12">CBS 620.91</strain>
    </source>
</reference>
<feature type="active site" description="Charge relay system" evidence="6">
    <location>
        <position position="170"/>
    </location>
</feature>
<keyword evidence="12" id="KW-1185">Reference proteome</keyword>
<organism evidence="11 12">
    <name type="scientific">Humicola insolens</name>
    <name type="common">Soft-rot fungus</name>
    <dbReference type="NCBI Taxonomy" id="85995"/>
    <lineage>
        <taxon>Eukaryota</taxon>
        <taxon>Fungi</taxon>
        <taxon>Dikarya</taxon>
        <taxon>Ascomycota</taxon>
        <taxon>Pezizomycotina</taxon>
        <taxon>Sordariomycetes</taxon>
        <taxon>Sordariomycetidae</taxon>
        <taxon>Sordariales</taxon>
        <taxon>Chaetomiaceae</taxon>
        <taxon>Mycothermus</taxon>
    </lineage>
</organism>
<keyword evidence="5 6" id="KW-0720">Serine protease</keyword>
<evidence type="ECO:0000259" key="9">
    <source>
        <dbReference type="Pfam" id="PF00082"/>
    </source>
</evidence>
<dbReference type="PROSITE" id="PS00138">
    <property type="entry name" value="SUBTILASE_SER"/>
    <property type="match status" value="1"/>
</dbReference>
<dbReference type="PANTHER" id="PTHR43806:SF58">
    <property type="entry name" value="ALKALINE PROTEASE 1-RELATED"/>
    <property type="match status" value="1"/>
</dbReference>
<keyword evidence="2 6" id="KW-0645">Protease</keyword>
<dbReference type="InterPro" id="IPR000209">
    <property type="entry name" value="Peptidase_S8/S53_dom"/>
</dbReference>
<evidence type="ECO:0000256" key="4">
    <source>
        <dbReference type="ARBA" id="ARBA00022801"/>
    </source>
</evidence>
<evidence type="ECO:0000256" key="8">
    <source>
        <dbReference type="SAM" id="SignalP"/>
    </source>
</evidence>
<protein>
    <submittedName>
        <fullName evidence="11">Uncharacterized protein</fullName>
    </submittedName>
</protein>
<evidence type="ECO:0000256" key="5">
    <source>
        <dbReference type="ARBA" id="ARBA00022825"/>
    </source>
</evidence>
<dbReference type="InterPro" id="IPR023827">
    <property type="entry name" value="Peptidase_S8_Asp-AS"/>
</dbReference>
<dbReference type="InterPro" id="IPR022398">
    <property type="entry name" value="Peptidase_S8_His-AS"/>
</dbReference>
<dbReference type="PROSITE" id="PS00137">
    <property type="entry name" value="SUBTILASE_HIS"/>
    <property type="match status" value="1"/>
</dbReference>
<dbReference type="InterPro" id="IPR050131">
    <property type="entry name" value="Peptidase_S8_subtilisin-like"/>
</dbReference>
<comment type="similarity">
    <text evidence="1 6 7">Belongs to the peptidase S8 family.</text>
</comment>
<dbReference type="PRINTS" id="PR00723">
    <property type="entry name" value="SUBTILISIN"/>
</dbReference>
<feature type="chain" id="PRO_5047325815" evidence="8">
    <location>
        <begin position="16"/>
        <end position="387"/>
    </location>
</feature>
<keyword evidence="4 6" id="KW-0378">Hydrolase</keyword>
<gene>
    <name evidence="11" type="ORF">VTJ49DRAFT_941</name>
</gene>
<dbReference type="InterPro" id="IPR036852">
    <property type="entry name" value="Peptidase_S8/S53_dom_sf"/>
</dbReference>
<feature type="domain" description="Inhibitor I9" evidence="10">
    <location>
        <begin position="31"/>
        <end position="97"/>
    </location>
</feature>
<evidence type="ECO:0000313" key="12">
    <source>
        <dbReference type="Proteomes" id="UP001583172"/>
    </source>
</evidence>
<dbReference type="PANTHER" id="PTHR43806">
    <property type="entry name" value="PEPTIDASE S8"/>
    <property type="match status" value="1"/>
</dbReference>
<dbReference type="Pfam" id="PF00082">
    <property type="entry name" value="Peptidase_S8"/>
    <property type="match status" value="1"/>
</dbReference>
<keyword evidence="3 8" id="KW-0732">Signal</keyword>
<evidence type="ECO:0000256" key="1">
    <source>
        <dbReference type="ARBA" id="ARBA00011073"/>
    </source>
</evidence>
<feature type="active site" description="Charge relay system" evidence="6">
    <location>
        <position position="331"/>
    </location>
</feature>
<dbReference type="SUPFAM" id="SSF52743">
    <property type="entry name" value="Subtilisin-like"/>
    <property type="match status" value="1"/>
</dbReference>
<dbReference type="PROSITE" id="PS00136">
    <property type="entry name" value="SUBTILASE_ASP"/>
    <property type="match status" value="1"/>
</dbReference>
<dbReference type="CDD" id="cd04077">
    <property type="entry name" value="Peptidases_S8_PCSK9_ProteinaseK_like"/>
    <property type="match status" value="1"/>
</dbReference>
<dbReference type="Gene3D" id="3.30.70.80">
    <property type="entry name" value="Peptidase S8 propeptide/proteinase inhibitor I9"/>
    <property type="match status" value="1"/>
</dbReference>
<evidence type="ECO:0000259" key="10">
    <source>
        <dbReference type="Pfam" id="PF05922"/>
    </source>
</evidence>
<dbReference type="Gene3D" id="3.40.50.200">
    <property type="entry name" value="Peptidase S8/S53 domain"/>
    <property type="match status" value="1"/>
</dbReference>
<dbReference type="Pfam" id="PF05922">
    <property type="entry name" value="Inhibitor_I9"/>
    <property type="match status" value="1"/>
</dbReference>
<dbReference type="PROSITE" id="PS51892">
    <property type="entry name" value="SUBTILASE"/>
    <property type="match status" value="1"/>
</dbReference>
<evidence type="ECO:0000256" key="3">
    <source>
        <dbReference type="ARBA" id="ARBA00022729"/>
    </source>
</evidence>
<evidence type="ECO:0000256" key="2">
    <source>
        <dbReference type="ARBA" id="ARBA00022670"/>
    </source>
</evidence>
<feature type="signal peptide" evidence="8">
    <location>
        <begin position="1"/>
        <end position="15"/>
    </location>
</feature>
<dbReference type="InterPro" id="IPR034193">
    <property type="entry name" value="PCSK9_ProteinaseK-like"/>
</dbReference>
<feature type="active site" description="Charge relay system" evidence="6">
    <location>
        <position position="139"/>
    </location>
</feature>
<sequence length="387" mass="40658">MQLFTLAALLPFVLAAPVIQKPGAQLVPDQFIVKLKDGASERALQDALRHVKAGNLKHSYRNTRFKGFAAKLTREALDAVRNLPEVEYIEQDAVVRTNAIVTQENVPWGLARISHRETLATSYVYDDSTGEDTCSYIVDTGIYVDHNDFEGRAEWLTNTIDTDDTDGNGHGTHVAGTVGGVTYGVAKKTRLFSVKVLNAWGSGTWASVIAGIDFVAADAANRTAAGECKKGTVANMSLGGYKNDAVNAAVAAAVKSGVVFVVAAGNSADDSEWYSPASEPTAITVGASDFTDTVAWFSNYGAPVDIFAPGVNVLSAWIGGKDATNAIDGTSMASPHVAGLAAYLLGLYGPKTPAEISDIIRNTSTTGVLSGLQTGTFNGVAFNGVTE</sequence>
<dbReference type="InterPro" id="IPR010259">
    <property type="entry name" value="S8pro/Inhibitor_I9"/>
</dbReference>